<comment type="caution">
    <text evidence="2">The sequence shown here is derived from an EMBL/GenBank/DDBJ whole genome shotgun (WGS) entry which is preliminary data.</text>
</comment>
<feature type="compositionally biased region" description="Basic and acidic residues" evidence="1">
    <location>
        <begin position="466"/>
        <end position="487"/>
    </location>
</feature>
<feature type="region of interest" description="Disordered" evidence="1">
    <location>
        <begin position="1"/>
        <end position="30"/>
    </location>
</feature>
<feature type="region of interest" description="Disordered" evidence="1">
    <location>
        <begin position="248"/>
        <end position="309"/>
    </location>
</feature>
<dbReference type="OMA" id="YQIAIQG"/>
<accession>A0A162M039</accession>
<sequence length="704" mass="77271">MKSPTAATWPQDTRPNTPPSRPNHRRAQSFDDCLLHQMAPKHSSRSRLWLSSTRRQRHIFPAVIRGGDDSYQVLSPLTSVKSGVSKASSAKSLHAYEKCTEDAVGKRPVDAGSVIITRLSDMPTTEQDRVRAGRNSPHVAGPYEQRMGNKWQLSKRSFSPFSDSAVAMMPDGHLEPLVVTPSLGQHDAWTRSVQLLINETADAFEAVPKDTDGSNLTSWLLDLPEVTNTASAPETSACFIPPQTINDHDHDHDQEQEVRETSNQSSLHKGIKTAVDKPLPQFPKSQQMQKLKKGRRKATQSHVLRSTKPSKWTVPSGVVAQFLTSTRFRRVQADEMLTPEKIEEMRVKRAIQNQQPSPITGRNSSDSSDSTLSQQTTALSVKSSDSSSGSAAEKPSVLPLDDAVVHADFSLPGPSTTKTPSPRARSNSDTIVLTSDICSLSPPPKNPQRYAFTNIKARLPTIPEVVADRPEETAGRPSTDHSLRSQDSDDFVYPPATPLSAANSSFKHGHIACQVAGSQVNLDEEMDDTIDSSAYQIAIQGLPGNDLQATMAYEDDENDLADDMTAWFSTFGFETHGELIPGGACSPWSLSSNSVISTSPSSINEDPEALVPVSLEDNYPFAKPIRFFRSHAPPKRWTPEEASFKRNTLRNAQYQSYRLRTAPLVVGDGGRDCISERVVESADLSLSMKQDITALLKWMAARGE</sequence>
<keyword evidence="3" id="KW-1185">Reference proteome</keyword>
<organism evidence="2 3">
    <name type="scientific">Metarhizium rileyi (strain RCEF 4871)</name>
    <name type="common">Nomuraea rileyi</name>
    <dbReference type="NCBI Taxonomy" id="1649241"/>
    <lineage>
        <taxon>Eukaryota</taxon>
        <taxon>Fungi</taxon>
        <taxon>Dikarya</taxon>
        <taxon>Ascomycota</taxon>
        <taxon>Pezizomycotina</taxon>
        <taxon>Sordariomycetes</taxon>
        <taxon>Hypocreomycetidae</taxon>
        <taxon>Hypocreales</taxon>
        <taxon>Clavicipitaceae</taxon>
        <taxon>Metarhizium</taxon>
    </lineage>
</organism>
<feature type="region of interest" description="Disordered" evidence="1">
    <location>
        <begin position="466"/>
        <end position="489"/>
    </location>
</feature>
<evidence type="ECO:0000313" key="3">
    <source>
        <dbReference type="Proteomes" id="UP000243498"/>
    </source>
</evidence>
<feature type="compositionally biased region" description="Low complexity" evidence="1">
    <location>
        <begin position="364"/>
        <end position="397"/>
    </location>
</feature>
<dbReference type="Proteomes" id="UP000243498">
    <property type="component" value="Unassembled WGS sequence"/>
</dbReference>
<feature type="compositionally biased region" description="Basic and acidic residues" evidence="1">
    <location>
        <begin position="248"/>
        <end position="260"/>
    </location>
</feature>
<feature type="compositionally biased region" description="Basic residues" evidence="1">
    <location>
        <begin position="290"/>
        <end position="299"/>
    </location>
</feature>
<feature type="compositionally biased region" description="Polar residues" evidence="1">
    <location>
        <begin position="300"/>
        <end position="309"/>
    </location>
</feature>
<feature type="region of interest" description="Disordered" evidence="1">
    <location>
        <begin position="123"/>
        <end position="143"/>
    </location>
</feature>
<feature type="compositionally biased region" description="Polar residues" evidence="1">
    <location>
        <begin position="1"/>
        <end position="15"/>
    </location>
</feature>
<evidence type="ECO:0000256" key="1">
    <source>
        <dbReference type="SAM" id="MobiDB-lite"/>
    </source>
</evidence>
<dbReference type="AlphaFoldDB" id="A0A162M039"/>
<feature type="compositionally biased region" description="Polar residues" evidence="1">
    <location>
        <begin position="413"/>
        <end position="428"/>
    </location>
</feature>
<gene>
    <name evidence="2" type="ORF">NOR_02370</name>
</gene>
<feature type="region of interest" description="Disordered" evidence="1">
    <location>
        <begin position="350"/>
        <end position="428"/>
    </location>
</feature>
<dbReference type="OrthoDB" id="5244857at2759"/>
<evidence type="ECO:0000313" key="2">
    <source>
        <dbReference type="EMBL" id="OAA47880.1"/>
    </source>
</evidence>
<name>A0A162M039_METRR</name>
<protein>
    <submittedName>
        <fullName evidence="2">Uncharacterized protein</fullName>
    </submittedName>
</protein>
<feature type="compositionally biased region" description="Polar residues" evidence="1">
    <location>
        <begin position="351"/>
        <end position="363"/>
    </location>
</feature>
<reference evidence="2 3" key="1">
    <citation type="journal article" date="2016" name="Genome Biol. Evol.">
        <title>Divergent and convergent evolution of fungal pathogenicity.</title>
        <authorList>
            <person name="Shang Y."/>
            <person name="Xiao G."/>
            <person name="Zheng P."/>
            <person name="Cen K."/>
            <person name="Zhan S."/>
            <person name="Wang C."/>
        </authorList>
    </citation>
    <scope>NUCLEOTIDE SEQUENCE [LARGE SCALE GENOMIC DNA]</scope>
    <source>
        <strain evidence="2 3">RCEF 4871</strain>
    </source>
</reference>
<proteinExistence type="predicted"/>
<dbReference type="EMBL" id="AZHC01000005">
    <property type="protein sequence ID" value="OAA47880.1"/>
    <property type="molecule type" value="Genomic_DNA"/>
</dbReference>